<dbReference type="GO" id="GO:0005634">
    <property type="term" value="C:nucleus"/>
    <property type="evidence" value="ECO:0007669"/>
    <property type="project" value="UniProtKB-SubCell"/>
</dbReference>
<dbReference type="GO" id="GO:0006355">
    <property type="term" value="P:regulation of DNA-templated transcription"/>
    <property type="evidence" value="ECO:0007669"/>
    <property type="project" value="InterPro"/>
</dbReference>
<sequence>MYTSPLFVLCSQPADHQANRIQGLVPMETQPISSFQFPPGVRFYPSDEELIVYYLHNKVNSRPLPAAVVGEIELYSYNPWDLPKKALFGEEEWYFFSPRDRKYPNGARPNRTAASGYWKATGTDKPILSCSGARIGVKKALVFYIGKPPNGVKTDWIMIEYRLPDTHKRPSRSKGSMRLDDWVLCRIRQKGNMSKNSWEVPHSPIKVTEDTPNLKELHSAYAAKNALDICSSYFLSKDCHLLAKLLATQDLPRIETNTRATSCSSNISQNCKTVYEHGTIKENQVTNSFFPSSLNQQGKPIEEIGYGNIPPSEKAMTNLNKNEFFLAGNVNGASFYNQQQSHGDMFKLNLSSAMMTLQELDVSAFAAKLLP</sequence>
<reference evidence="8" key="2">
    <citation type="submission" date="2025-08" db="UniProtKB">
        <authorList>
            <consortium name="RefSeq"/>
        </authorList>
    </citation>
    <scope>IDENTIFICATION</scope>
    <source>
        <tissue evidence="8">Leaves</tissue>
    </source>
</reference>
<dbReference type="PANTHER" id="PTHR31719">
    <property type="entry name" value="NAC TRANSCRIPTION FACTOR 56"/>
    <property type="match status" value="1"/>
</dbReference>
<dbReference type="InterPro" id="IPR036093">
    <property type="entry name" value="NAC_dom_sf"/>
</dbReference>
<dbReference type="AlphaFoldDB" id="A0A6P6SBN5"/>
<comment type="subcellular location">
    <subcellularLocation>
        <location evidence="1">Nucleus</location>
    </subcellularLocation>
</comment>
<keyword evidence="7" id="KW-1185">Reference proteome</keyword>
<name>A0A6P6SBN5_COFAR</name>
<dbReference type="Gene3D" id="2.170.150.80">
    <property type="entry name" value="NAC domain"/>
    <property type="match status" value="1"/>
</dbReference>
<reference evidence="7" key="1">
    <citation type="journal article" date="2025" name="Foods">
        <title>Unveiling the Microbial Signatures of Arabica Coffee Cherries: Insights into Ripeness Specific Diversity, Functional Traits, and Implications for Quality and Safety.</title>
        <authorList>
            <consortium name="RefSeq"/>
            <person name="Tenea G.N."/>
            <person name="Cifuentes V."/>
            <person name="Reyes P."/>
            <person name="Cevallos-Vallejos M."/>
        </authorList>
    </citation>
    <scope>NUCLEOTIDE SEQUENCE [LARGE SCALE GENOMIC DNA]</scope>
</reference>
<dbReference type="GeneID" id="113689647"/>
<dbReference type="InterPro" id="IPR003441">
    <property type="entry name" value="NAC-dom"/>
</dbReference>
<evidence type="ECO:0000259" key="6">
    <source>
        <dbReference type="PROSITE" id="PS51005"/>
    </source>
</evidence>
<dbReference type="RefSeq" id="XP_027063194.1">
    <property type="nucleotide sequence ID" value="XM_027207393.2"/>
</dbReference>
<gene>
    <name evidence="8" type="primary">LOC113689647</name>
</gene>
<dbReference type="GO" id="GO:0003677">
    <property type="term" value="F:DNA binding"/>
    <property type="evidence" value="ECO:0007669"/>
    <property type="project" value="UniProtKB-KW"/>
</dbReference>
<dbReference type="FunFam" id="2.170.150.80:FF:000008">
    <property type="entry name" value="NAC domain-containing protein 72-like"/>
    <property type="match status" value="1"/>
</dbReference>
<keyword evidence="3" id="KW-0238">DNA-binding</keyword>
<keyword evidence="5" id="KW-0539">Nucleus</keyword>
<evidence type="ECO:0000256" key="4">
    <source>
        <dbReference type="ARBA" id="ARBA00023163"/>
    </source>
</evidence>
<evidence type="ECO:0000256" key="1">
    <source>
        <dbReference type="ARBA" id="ARBA00004123"/>
    </source>
</evidence>
<dbReference type="PANTHER" id="PTHR31719:SF157">
    <property type="entry name" value="NAC TRANSCRIPTION FACTOR-LIKE PROTEIN"/>
    <property type="match status" value="1"/>
</dbReference>
<dbReference type="PROSITE" id="PS51005">
    <property type="entry name" value="NAC"/>
    <property type="match status" value="1"/>
</dbReference>
<keyword evidence="4" id="KW-0804">Transcription</keyword>
<dbReference type="Pfam" id="PF02365">
    <property type="entry name" value="NAM"/>
    <property type="match status" value="1"/>
</dbReference>
<accession>A0A6P6SBN5</accession>
<proteinExistence type="predicted"/>
<evidence type="ECO:0000313" key="8">
    <source>
        <dbReference type="RefSeq" id="XP_027063194.1"/>
    </source>
</evidence>
<feature type="domain" description="NAC" evidence="6">
    <location>
        <begin position="37"/>
        <end position="190"/>
    </location>
</feature>
<keyword evidence="2" id="KW-0805">Transcription regulation</keyword>
<dbReference type="SUPFAM" id="SSF101941">
    <property type="entry name" value="NAC domain"/>
    <property type="match status" value="1"/>
</dbReference>
<evidence type="ECO:0000256" key="3">
    <source>
        <dbReference type="ARBA" id="ARBA00023125"/>
    </source>
</evidence>
<protein>
    <submittedName>
        <fullName evidence="8">NAC domain-containing protein JA2-like</fullName>
    </submittedName>
</protein>
<evidence type="ECO:0000256" key="2">
    <source>
        <dbReference type="ARBA" id="ARBA00023015"/>
    </source>
</evidence>
<evidence type="ECO:0000256" key="5">
    <source>
        <dbReference type="ARBA" id="ARBA00023242"/>
    </source>
</evidence>
<dbReference type="Proteomes" id="UP001652660">
    <property type="component" value="Chromosome 1e"/>
</dbReference>
<evidence type="ECO:0000313" key="7">
    <source>
        <dbReference type="Proteomes" id="UP001652660"/>
    </source>
</evidence>
<dbReference type="OrthoDB" id="1921961at2759"/>
<organism evidence="7 8">
    <name type="scientific">Coffea arabica</name>
    <name type="common">Arabian coffee</name>
    <dbReference type="NCBI Taxonomy" id="13443"/>
    <lineage>
        <taxon>Eukaryota</taxon>
        <taxon>Viridiplantae</taxon>
        <taxon>Streptophyta</taxon>
        <taxon>Embryophyta</taxon>
        <taxon>Tracheophyta</taxon>
        <taxon>Spermatophyta</taxon>
        <taxon>Magnoliopsida</taxon>
        <taxon>eudicotyledons</taxon>
        <taxon>Gunneridae</taxon>
        <taxon>Pentapetalae</taxon>
        <taxon>asterids</taxon>
        <taxon>lamiids</taxon>
        <taxon>Gentianales</taxon>
        <taxon>Rubiaceae</taxon>
        <taxon>Ixoroideae</taxon>
        <taxon>Gardenieae complex</taxon>
        <taxon>Bertiereae - Coffeeae clade</taxon>
        <taxon>Coffeeae</taxon>
        <taxon>Coffea</taxon>
    </lineage>
</organism>